<dbReference type="NCBIfam" id="TIGR02772">
    <property type="entry name" value="Ku_bact"/>
    <property type="match status" value="1"/>
</dbReference>
<evidence type="ECO:0000256" key="3">
    <source>
        <dbReference type="SAM" id="MobiDB-lite"/>
    </source>
</evidence>
<keyword evidence="2" id="KW-0227">DNA damage</keyword>
<proteinExistence type="inferred from homology"/>
<sequence>MAGARANWKGFLTIGEIACPVALYTAASTSERIAFHMINRKTGNRVHRIFVDPQTGKEVDRADQVKGYALDDSRFVMLEPDEIAKAVPDSDKRLAVDGFIPCDQVDTLYFDRPYYLTPADKGGLEAFSVIRDAMQAASVAALARAVLFRRVRSLLIRPDARGLIAHTLNYDYEVRAAGEAFEDLPDIRIQKNMLELARHIVETKKGEFDPAGFDDRYEAAVADLVRAKLAGKPLKRAAKKAPAPVIDLMAALRESAGLVAGTGTAGPKRKTAPRKSGTKRAA</sequence>
<dbReference type="SUPFAM" id="SSF100939">
    <property type="entry name" value="SPOC domain-like"/>
    <property type="match status" value="1"/>
</dbReference>
<dbReference type="InterPro" id="IPR006164">
    <property type="entry name" value="DNA_bd_Ku70/Ku80"/>
</dbReference>
<dbReference type="InterPro" id="IPR009187">
    <property type="entry name" value="Prok_Ku"/>
</dbReference>
<evidence type="ECO:0000256" key="1">
    <source>
        <dbReference type="ARBA" id="ARBA00023125"/>
    </source>
</evidence>
<dbReference type="InterPro" id="IPR016194">
    <property type="entry name" value="SPOC-like_C_dom_sf"/>
</dbReference>
<dbReference type="GO" id="GO:0003690">
    <property type="term" value="F:double-stranded DNA binding"/>
    <property type="evidence" value="ECO:0007669"/>
    <property type="project" value="UniProtKB-UniRule"/>
</dbReference>
<keyword evidence="6" id="KW-1185">Reference proteome</keyword>
<dbReference type="RefSeq" id="WP_108177461.1">
    <property type="nucleotide sequence ID" value="NZ_PZZL01000004.1"/>
</dbReference>
<keyword evidence="2" id="KW-0234">DNA repair</keyword>
<dbReference type="Gene3D" id="2.40.290.10">
    <property type="match status" value="1"/>
</dbReference>
<name>A0A2T4Z6D1_9HYPH</name>
<feature type="region of interest" description="Disordered" evidence="3">
    <location>
        <begin position="260"/>
        <end position="282"/>
    </location>
</feature>
<keyword evidence="2" id="KW-0233">DNA recombination</keyword>
<dbReference type="OrthoDB" id="9780854at2"/>
<reference evidence="5 6" key="1">
    <citation type="submission" date="2018-04" db="EMBL/GenBank/DDBJ databases">
        <title>Genomic Encyclopedia of Archaeal and Bacterial Type Strains, Phase II (KMG-II): from individual species to whole genera.</title>
        <authorList>
            <person name="Goeker M."/>
        </authorList>
    </citation>
    <scope>NUCLEOTIDE SEQUENCE [LARGE SCALE GENOMIC DNA]</scope>
    <source>
        <strain evidence="5 6">DSM 25521</strain>
    </source>
</reference>
<evidence type="ECO:0000259" key="4">
    <source>
        <dbReference type="SMART" id="SM00559"/>
    </source>
</evidence>
<comment type="caution">
    <text evidence="5">The sequence shown here is derived from an EMBL/GenBank/DDBJ whole genome shotgun (WGS) entry which is preliminary data.</text>
</comment>
<dbReference type="GO" id="GO:0006310">
    <property type="term" value="P:DNA recombination"/>
    <property type="evidence" value="ECO:0007669"/>
    <property type="project" value="UniProtKB-KW"/>
</dbReference>
<dbReference type="Proteomes" id="UP000241808">
    <property type="component" value="Unassembled WGS sequence"/>
</dbReference>
<organism evidence="5 6">
    <name type="scientific">Phreatobacter oligotrophus</name>
    <dbReference type="NCBI Taxonomy" id="1122261"/>
    <lineage>
        <taxon>Bacteria</taxon>
        <taxon>Pseudomonadati</taxon>
        <taxon>Pseudomonadota</taxon>
        <taxon>Alphaproteobacteria</taxon>
        <taxon>Hyphomicrobiales</taxon>
        <taxon>Phreatobacteraceae</taxon>
        <taxon>Phreatobacter</taxon>
    </lineage>
</organism>
<dbReference type="SMART" id="SM00559">
    <property type="entry name" value="Ku78"/>
    <property type="match status" value="1"/>
</dbReference>
<comment type="function">
    <text evidence="2">With LigD forms a non-homologous end joining (NHEJ) DNA repair enzyme, which repairs dsDNA breaks with reduced fidelity. Binds linear dsDNA with 5'- and 3'- overhangs but not closed circular dsDNA nor ssDNA. Recruits and stimulates the ligase activity of LigD.</text>
</comment>
<feature type="compositionally biased region" description="Basic residues" evidence="3">
    <location>
        <begin position="267"/>
        <end position="282"/>
    </location>
</feature>
<evidence type="ECO:0000256" key="2">
    <source>
        <dbReference type="HAMAP-Rule" id="MF_01875"/>
    </source>
</evidence>
<dbReference type="PANTHER" id="PTHR41251:SF1">
    <property type="entry name" value="NON-HOMOLOGOUS END JOINING PROTEIN KU"/>
    <property type="match status" value="1"/>
</dbReference>
<gene>
    <name evidence="2" type="primary">ku</name>
    <name evidence="5" type="ORF">C8P69_104501</name>
</gene>
<dbReference type="PANTHER" id="PTHR41251">
    <property type="entry name" value="NON-HOMOLOGOUS END JOINING PROTEIN KU"/>
    <property type="match status" value="1"/>
</dbReference>
<protein>
    <recommendedName>
        <fullName evidence="2">Non-homologous end joining protein Ku</fullName>
    </recommendedName>
</protein>
<comment type="subunit">
    <text evidence="2">Homodimer. Interacts with LigD.</text>
</comment>
<dbReference type="GO" id="GO:0006303">
    <property type="term" value="P:double-strand break repair via nonhomologous end joining"/>
    <property type="evidence" value="ECO:0007669"/>
    <property type="project" value="UniProtKB-UniRule"/>
</dbReference>
<dbReference type="PIRSF" id="PIRSF006493">
    <property type="entry name" value="Prok_Ku"/>
    <property type="match status" value="1"/>
</dbReference>
<dbReference type="AlphaFoldDB" id="A0A2T4Z6D1"/>
<dbReference type="HAMAP" id="MF_01875">
    <property type="entry name" value="Prokaryotic_Ku"/>
    <property type="match status" value="1"/>
</dbReference>
<dbReference type="Pfam" id="PF02735">
    <property type="entry name" value="Ku"/>
    <property type="match status" value="1"/>
</dbReference>
<keyword evidence="1 2" id="KW-0238">DNA-binding</keyword>
<dbReference type="EMBL" id="PZZL01000004">
    <property type="protein sequence ID" value="PTM57447.1"/>
    <property type="molecule type" value="Genomic_DNA"/>
</dbReference>
<comment type="similarity">
    <text evidence="2">Belongs to the prokaryotic Ku family.</text>
</comment>
<evidence type="ECO:0000313" key="5">
    <source>
        <dbReference type="EMBL" id="PTM57447.1"/>
    </source>
</evidence>
<feature type="domain" description="Ku" evidence="4">
    <location>
        <begin position="56"/>
        <end position="186"/>
    </location>
</feature>
<evidence type="ECO:0000313" key="6">
    <source>
        <dbReference type="Proteomes" id="UP000241808"/>
    </source>
</evidence>
<accession>A0A2T4Z6D1</accession>